<dbReference type="InterPro" id="IPR012910">
    <property type="entry name" value="Plug_dom"/>
</dbReference>
<feature type="domain" description="TonB-dependent receptor-like beta-barrel" evidence="13">
    <location>
        <begin position="254"/>
        <end position="661"/>
    </location>
</feature>
<comment type="subcellular location">
    <subcellularLocation>
        <location evidence="1 11">Cell outer membrane</location>
        <topology evidence="1 11">Multi-pass membrane protein</topology>
    </subcellularLocation>
</comment>
<evidence type="ECO:0000256" key="8">
    <source>
        <dbReference type="ARBA" id="ARBA00023136"/>
    </source>
</evidence>
<keyword evidence="9 15" id="KW-0675">Receptor</keyword>
<dbReference type="InterPro" id="IPR000531">
    <property type="entry name" value="Beta-barrel_TonB"/>
</dbReference>
<sequence length="687" mass="75335">MVLFCIHKSTEKIMQKIIPLDLVLSLSTLTTLTLTAVTLTAVTALPATADETNPQQLDDIYVTTAYKAPAQWDNTGSSVTVLTPEDFDQLNAVDVLDVIKSVPGVSITQSGGRGTLSSVFMRGADSDQTLVIIDGIKVNNPGANGAYNFGTLSLNDVERIEVLRGEQSALWGSEAIGGVISIQTTTGKNADKPFNAKVKLGGGSNATAESNVSLYGKEGAFYYAINANKTRTNGISAASENTFHYTNDQGTQIISGGASEDDSYQSGSGSIRLGADFERAGIEVLMRHTSITSHYDNGPLIREAGDTNFDFSQENDGNPSTKTNENLIKLEGFVGNPDDRIHQRAYISHMSNNSYFSGRFGDSINNADKRNLGYQLDVNFDQDGAAEQAISAYLEYTKDKMDGFNGNNSLSQNSAAVEYRWFHDNDHAFSAGLRYDDNDLFKDDTTFRLAGGFRINDLTRLHASIGTGIKNPTLIDLYGFGGGFQGNPNLKPEKSLGGELGVTLTTTDDRHRVNFTYFNRRLDDAISARSVQDANGDFTREAFNIDGKTRVDGFEAGYQGELTDKLTLSANYTYTNSEDPDGNALIRRPKHQASSGLNYQINDQWQAHADVTHVGKRDDAYFDNNTFQQVGVELPSYTVFNLGTRYTLNKHHTLYLNANNIFDENYENTIGFGQPERNFFIGYQGQW</sequence>
<evidence type="ECO:0000256" key="6">
    <source>
        <dbReference type="ARBA" id="ARBA00022729"/>
    </source>
</evidence>
<keyword evidence="5 11" id="KW-0812">Transmembrane</keyword>
<dbReference type="PANTHER" id="PTHR30069">
    <property type="entry name" value="TONB-DEPENDENT OUTER MEMBRANE RECEPTOR"/>
    <property type="match status" value="1"/>
</dbReference>
<evidence type="ECO:0000256" key="4">
    <source>
        <dbReference type="ARBA" id="ARBA00022452"/>
    </source>
</evidence>
<keyword evidence="4 11" id="KW-1134">Transmembrane beta strand</keyword>
<dbReference type="SUPFAM" id="SSF56935">
    <property type="entry name" value="Porins"/>
    <property type="match status" value="1"/>
</dbReference>
<gene>
    <name evidence="15" type="ORF">GCU85_01990</name>
</gene>
<evidence type="ECO:0000259" key="14">
    <source>
        <dbReference type="Pfam" id="PF07715"/>
    </source>
</evidence>
<proteinExistence type="inferred from homology"/>
<dbReference type="Gene3D" id="2.170.130.10">
    <property type="entry name" value="TonB-dependent receptor, plug domain"/>
    <property type="match status" value="1"/>
</dbReference>
<organism evidence="15 16">
    <name type="scientific">Ostreibacterium oceani</name>
    <dbReference type="NCBI Taxonomy" id="2654998"/>
    <lineage>
        <taxon>Bacteria</taxon>
        <taxon>Pseudomonadati</taxon>
        <taxon>Pseudomonadota</taxon>
        <taxon>Gammaproteobacteria</taxon>
        <taxon>Cardiobacteriales</taxon>
        <taxon>Ostreibacteriaceae</taxon>
        <taxon>Ostreibacterium</taxon>
    </lineage>
</organism>
<dbReference type="PANTHER" id="PTHR30069:SF29">
    <property type="entry name" value="HEMOGLOBIN AND HEMOGLOBIN-HAPTOGLOBIN-BINDING PROTEIN 1-RELATED"/>
    <property type="match status" value="1"/>
</dbReference>
<keyword evidence="6" id="KW-0732">Signal</keyword>
<dbReference type="FunCoup" id="A0A6N7EV67">
    <property type="interactions" value="65"/>
</dbReference>
<evidence type="ECO:0000256" key="11">
    <source>
        <dbReference type="PROSITE-ProRule" id="PRU01360"/>
    </source>
</evidence>
<evidence type="ECO:0000313" key="15">
    <source>
        <dbReference type="EMBL" id="MPV85505.1"/>
    </source>
</evidence>
<dbReference type="Gene3D" id="2.40.170.20">
    <property type="entry name" value="TonB-dependent receptor, beta-barrel domain"/>
    <property type="match status" value="1"/>
</dbReference>
<evidence type="ECO:0000256" key="7">
    <source>
        <dbReference type="ARBA" id="ARBA00023077"/>
    </source>
</evidence>
<dbReference type="InterPro" id="IPR036942">
    <property type="entry name" value="Beta-barrel_TonB_sf"/>
</dbReference>
<evidence type="ECO:0000256" key="3">
    <source>
        <dbReference type="ARBA" id="ARBA00022448"/>
    </source>
</evidence>
<evidence type="ECO:0000259" key="13">
    <source>
        <dbReference type="Pfam" id="PF00593"/>
    </source>
</evidence>
<evidence type="ECO:0000256" key="10">
    <source>
        <dbReference type="ARBA" id="ARBA00023237"/>
    </source>
</evidence>
<keyword evidence="3 11" id="KW-0813">Transport</keyword>
<evidence type="ECO:0000313" key="16">
    <source>
        <dbReference type="Proteomes" id="UP000471298"/>
    </source>
</evidence>
<evidence type="ECO:0000256" key="9">
    <source>
        <dbReference type="ARBA" id="ARBA00023170"/>
    </source>
</evidence>
<dbReference type="EMBL" id="WHNW01000002">
    <property type="protein sequence ID" value="MPV85505.1"/>
    <property type="molecule type" value="Genomic_DNA"/>
</dbReference>
<keyword evidence="10 11" id="KW-0998">Cell outer membrane</keyword>
<dbReference type="AlphaFoldDB" id="A0A6N7EV67"/>
<protein>
    <submittedName>
        <fullName evidence="15">TonB-dependent receptor</fullName>
    </submittedName>
</protein>
<name>A0A6N7EV67_9GAMM</name>
<dbReference type="Pfam" id="PF00593">
    <property type="entry name" value="TonB_dep_Rec_b-barrel"/>
    <property type="match status" value="1"/>
</dbReference>
<dbReference type="GO" id="GO:0009279">
    <property type="term" value="C:cell outer membrane"/>
    <property type="evidence" value="ECO:0007669"/>
    <property type="project" value="UniProtKB-SubCell"/>
</dbReference>
<reference evidence="15 16" key="1">
    <citation type="submission" date="2019-10" db="EMBL/GenBank/DDBJ databases">
        <title>Cardiobacteriales fam. a chemoheterotrophic member of the order Cardiobacteriales, and proposal of Cardiobacteriales fam. nov.</title>
        <authorList>
            <person name="Wang C."/>
        </authorList>
    </citation>
    <scope>NUCLEOTIDE SEQUENCE [LARGE SCALE GENOMIC DNA]</scope>
    <source>
        <strain evidence="15 16">ML27</strain>
    </source>
</reference>
<evidence type="ECO:0000256" key="1">
    <source>
        <dbReference type="ARBA" id="ARBA00004571"/>
    </source>
</evidence>
<dbReference type="InParanoid" id="A0A6N7EV67"/>
<accession>A0A6N7EV67</accession>
<dbReference type="Proteomes" id="UP000471298">
    <property type="component" value="Unassembled WGS sequence"/>
</dbReference>
<dbReference type="InterPro" id="IPR039426">
    <property type="entry name" value="TonB-dep_rcpt-like"/>
</dbReference>
<feature type="domain" description="TonB-dependent receptor plug" evidence="14">
    <location>
        <begin position="74"/>
        <end position="179"/>
    </location>
</feature>
<evidence type="ECO:0000256" key="2">
    <source>
        <dbReference type="ARBA" id="ARBA00008143"/>
    </source>
</evidence>
<dbReference type="CDD" id="cd01347">
    <property type="entry name" value="ligand_gated_channel"/>
    <property type="match status" value="1"/>
</dbReference>
<evidence type="ECO:0000256" key="5">
    <source>
        <dbReference type="ARBA" id="ARBA00022692"/>
    </source>
</evidence>
<dbReference type="Pfam" id="PF07715">
    <property type="entry name" value="Plug"/>
    <property type="match status" value="1"/>
</dbReference>
<comment type="similarity">
    <text evidence="2">Belongs to the TonB-dependent receptor family. Hemoglobin/haptoglobin binding protein subfamily.</text>
</comment>
<dbReference type="InterPro" id="IPR037066">
    <property type="entry name" value="Plug_dom_sf"/>
</dbReference>
<keyword evidence="8 11" id="KW-0472">Membrane</keyword>
<keyword evidence="7 12" id="KW-0798">TonB box</keyword>
<dbReference type="GO" id="GO:0044718">
    <property type="term" value="P:siderophore transmembrane transport"/>
    <property type="evidence" value="ECO:0007669"/>
    <property type="project" value="TreeGrafter"/>
</dbReference>
<comment type="caution">
    <text evidence="15">The sequence shown here is derived from an EMBL/GenBank/DDBJ whole genome shotgun (WGS) entry which is preliminary data.</text>
</comment>
<evidence type="ECO:0000256" key="12">
    <source>
        <dbReference type="RuleBase" id="RU003357"/>
    </source>
</evidence>
<dbReference type="GO" id="GO:0015344">
    <property type="term" value="F:siderophore uptake transmembrane transporter activity"/>
    <property type="evidence" value="ECO:0007669"/>
    <property type="project" value="TreeGrafter"/>
</dbReference>
<dbReference type="PROSITE" id="PS52016">
    <property type="entry name" value="TONB_DEPENDENT_REC_3"/>
    <property type="match status" value="1"/>
</dbReference>
<keyword evidence="16" id="KW-1185">Reference proteome</keyword>